<proteinExistence type="predicted"/>
<accession>A0A0P1BRZ2</accession>
<organism evidence="3 4">
    <name type="scientific">Ceraceosorus bombacis</name>
    <dbReference type="NCBI Taxonomy" id="401625"/>
    <lineage>
        <taxon>Eukaryota</taxon>
        <taxon>Fungi</taxon>
        <taxon>Dikarya</taxon>
        <taxon>Basidiomycota</taxon>
        <taxon>Ustilaginomycotina</taxon>
        <taxon>Exobasidiomycetes</taxon>
        <taxon>Ceraceosorales</taxon>
        <taxon>Ceraceosoraceae</taxon>
        <taxon>Ceraceosorus</taxon>
    </lineage>
</organism>
<name>A0A0P1BRZ2_9BASI</name>
<keyword evidence="2" id="KW-0732">Signal</keyword>
<evidence type="ECO:0000313" key="3">
    <source>
        <dbReference type="EMBL" id="CEH19342.1"/>
    </source>
</evidence>
<evidence type="ECO:0000256" key="2">
    <source>
        <dbReference type="SAM" id="SignalP"/>
    </source>
</evidence>
<feature type="compositionally biased region" description="Low complexity" evidence="1">
    <location>
        <begin position="112"/>
        <end position="130"/>
    </location>
</feature>
<dbReference type="AlphaFoldDB" id="A0A0P1BRZ2"/>
<feature type="compositionally biased region" description="Basic and acidic residues" evidence="1">
    <location>
        <begin position="99"/>
        <end position="108"/>
    </location>
</feature>
<keyword evidence="4" id="KW-1185">Reference proteome</keyword>
<feature type="chain" id="PRO_5006059776" evidence="2">
    <location>
        <begin position="20"/>
        <end position="655"/>
    </location>
</feature>
<feature type="region of interest" description="Disordered" evidence="1">
    <location>
        <begin position="394"/>
        <end position="423"/>
    </location>
</feature>
<reference evidence="4" key="1">
    <citation type="submission" date="2014-09" db="EMBL/GenBank/DDBJ databases">
        <authorList>
            <person name="Sharma Rahul"/>
            <person name="Thines Marco"/>
        </authorList>
    </citation>
    <scope>NUCLEOTIDE SEQUENCE [LARGE SCALE GENOMIC DNA]</scope>
</reference>
<dbReference type="EMBL" id="CCYA01000389">
    <property type="protein sequence ID" value="CEH19342.1"/>
    <property type="molecule type" value="Genomic_DNA"/>
</dbReference>
<feature type="compositionally biased region" description="Basic and acidic residues" evidence="1">
    <location>
        <begin position="395"/>
        <end position="423"/>
    </location>
</feature>
<feature type="region of interest" description="Disordered" evidence="1">
    <location>
        <begin position="84"/>
        <end position="145"/>
    </location>
</feature>
<dbReference type="Proteomes" id="UP000054845">
    <property type="component" value="Unassembled WGS sequence"/>
</dbReference>
<protein>
    <submittedName>
        <fullName evidence="3">Uncharacterized protein</fullName>
    </submittedName>
</protein>
<evidence type="ECO:0000313" key="4">
    <source>
        <dbReference type="Proteomes" id="UP000054845"/>
    </source>
</evidence>
<sequence length="655" mass="73002">MRPITVSWVLTALIVSAAAAPVPAVRPATGSVERRMEHEVPVFDFKDYTRQPIPPPEERSQIEEPASLEARRLHIINHFPGTLVRPTTYPDGTPIPWQKRSELPEKEQPALVARSPSLSASQSSVQPLAARAPTPAPGEHKEWSQKGDEICGALGQHGTYGQRKVTALTGEDAKYVMGVAQSDILRRSLHKSACGHYDRGQKMTFKPLAKRREELPSKEFEYAIHELGPITPMDYNPSRSRKMHSGVAALVDDEPVTKHNHKHNQYKSDPAYQPAIDPDTKHYHKHSQYKSDAGYQTVNLKELERVPLPLGQLTGLGPEVKGTFHGFKRRAVGEDPSEKHLPLERREMINYDLGRPGHDRFGQPMVVSSGGDVLKEYNRLYGCGAGNIIPCPKGTSEKKRASDMHPKTHTEPKTKPISDGDNPRERWKFFQGWPRYLDEPYLDRHLHLFGGPEKIKAVADSTPTSAPTHVIRKHEETAGGKKSMEFQEYTPTQMAQFQKQHYSSADGHLGHSLPAVRRHVDGEESVGHKFTEAELENYKQTHHNFGTSNKVTSRSPEKVEKITRHGSYSTTNVPNKSAEWEAEHTQKGKEGATLVGPGGKHALKSKEDEGPAYLGGRPGVGSDGTFDPDLYRKTCYPGLKEGMYTTQQNICNGAF</sequence>
<feature type="signal peptide" evidence="2">
    <location>
        <begin position="1"/>
        <end position="19"/>
    </location>
</feature>
<evidence type="ECO:0000256" key="1">
    <source>
        <dbReference type="SAM" id="MobiDB-lite"/>
    </source>
</evidence>
<dbReference type="OrthoDB" id="10407776at2759"/>
<feature type="region of interest" description="Disordered" evidence="1">
    <location>
        <begin position="597"/>
        <end position="625"/>
    </location>
</feature>